<gene>
    <name evidence="2" type="ORF">EFE41_03215</name>
</gene>
<dbReference type="AlphaFoldDB" id="A0A3M9LJZ6"/>
<dbReference type="Proteomes" id="UP000278252">
    <property type="component" value="Unassembled WGS sequence"/>
</dbReference>
<proteinExistence type="predicted"/>
<name>A0A3M9LJZ6_9EURY</name>
<dbReference type="InterPro" id="IPR014960">
    <property type="entry name" value="DUF1828"/>
</dbReference>
<evidence type="ECO:0000259" key="1">
    <source>
        <dbReference type="Pfam" id="PF08861"/>
    </source>
</evidence>
<dbReference type="RefSeq" id="WP_084006236.1">
    <property type="nucleotide sequence ID" value="NZ_JWTK01000002.1"/>
</dbReference>
<protein>
    <submittedName>
        <fullName evidence="2">DUF1828 domain-containing protein</fullName>
    </submittedName>
</protein>
<feature type="domain" description="DUF1828" evidence="1">
    <location>
        <begin position="13"/>
        <end position="103"/>
    </location>
</feature>
<evidence type="ECO:0000313" key="3">
    <source>
        <dbReference type="Proteomes" id="UP000278252"/>
    </source>
</evidence>
<dbReference type="EMBL" id="RJJH01000001">
    <property type="protein sequence ID" value="RNI13599.1"/>
    <property type="molecule type" value="Genomic_DNA"/>
</dbReference>
<evidence type="ECO:0000313" key="2">
    <source>
        <dbReference type="EMBL" id="RNI13599.1"/>
    </source>
</evidence>
<reference evidence="2 3" key="1">
    <citation type="submission" date="2018-10" db="EMBL/GenBank/DDBJ databases">
        <title>Cultivation of a novel Methanohalophilus strain from Kebrit Deep of the Red Sea and a genomic comparison of members of the genus Methanohalophilus.</title>
        <authorList>
            <person name="Guan Y."/>
            <person name="Ngugi D.K."/>
            <person name="Stingl U."/>
        </authorList>
    </citation>
    <scope>NUCLEOTIDE SEQUENCE [LARGE SCALE GENOMIC DNA]</scope>
    <source>
        <strain evidence="2 3">DSM 7471</strain>
    </source>
</reference>
<accession>A0A3M9LJZ6</accession>
<organism evidence="2 3">
    <name type="scientific">Methanohalophilus portucalensis FDF-1</name>
    <dbReference type="NCBI Taxonomy" id="523843"/>
    <lineage>
        <taxon>Archaea</taxon>
        <taxon>Methanobacteriati</taxon>
        <taxon>Methanobacteriota</taxon>
        <taxon>Stenosarchaea group</taxon>
        <taxon>Methanomicrobia</taxon>
        <taxon>Methanosarcinales</taxon>
        <taxon>Methanosarcinaceae</taxon>
        <taxon>Methanohalophilus</taxon>
    </lineage>
</organism>
<dbReference type="Pfam" id="PF08861">
    <property type="entry name" value="DUF1828"/>
    <property type="match status" value="1"/>
</dbReference>
<comment type="caution">
    <text evidence="2">The sequence shown here is derived from an EMBL/GenBank/DDBJ whole genome shotgun (WGS) entry which is preliminary data.</text>
</comment>
<sequence>MFQEGIERYVVDTPFGFDDGDSFVIVLKKDEDGWHFTDEGHTLMHLSYYDLDIPSTKGKRRSFFNNILETHNIEDINGELIIRVENEQYGDSLFSFIQALTKITDLSFIRKQHISSLFKEDFKEYMKHIFGDKCTFSYSEPKHDPDGNYVVDCYVDLDRPLLIFALTGDYRCKDAIITCLAFKEWGYTFNSIGVFEESKNISPKVLAQSMDWVDKQFSTLTSAKELMPEYTKKMALC</sequence>